<gene>
    <name evidence="2" type="ORF">CCC_01235</name>
</gene>
<name>A0A0C2YEP7_PARME</name>
<feature type="chain" id="PRO_5002159225" evidence="1">
    <location>
        <begin position="23"/>
        <end position="87"/>
    </location>
</feature>
<evidence type="ECO:0000313" key="3">
    <source>
        <dbReference type="Proteomes" id="UP000031971"/>
    </source>
</evidence>
<protein>
    <submittedName>
        <fullName evidence="2">Uncharacterized protein</fullName>
    </submittedName>
</protein>
<evidence type="ECO:0000256" key="1">
    <source>
        <dbReference type="SAM" id="SignalP"/>
    </source>
</evidence>
<accession>A0A0C2YEP7</accession>
<proteinExistence type="predicted"/>
<dbReference type="OrthoDB" id="5458264at2"/>
<feature type="signal peptide" evidence="1">
    <location>
        <begin position="1"/>
        <end position="22"/>
    </location>
</feature>
<dbReference type="EMBL" id="JXSL01000030">
    <property type="protein sequence ID" value="KIL98174.1"/>
    <property type="molecule type" value="Genomic_DNA"/>
</dbReference>
<dbReference type="STRING" id="272627.CCC_01235"/>
<keyword evidence="1" id="KW-0732">Signal</keyword>
<reference evidence="2 3" key="1">
    <citation type="submission" date="2015-01" db="EMBL/GenBank/DDBJ databases">
        <title>Genome Sequence of Magnetospirillum magnetotacticum Strain MS-1.</title>
        <authorList>
            <person name="Marinov G.K."/>
            <person name="Smalley M.D."/>
            <person name="DeSalvo G."/>
        </authorList>
    </citation>
    <scope>NUCLEOTIDE SEQUENCE [LARGE SCALE GENOMIC DNA]</scope>
    <source>
        <strain evidence="2 3">MS-1</strain>
    </source>
</reference>
<sequence>MKFTIGAACMALSLLVSGAAFAGADDTKWVAKCVSDNSDAKVSVEIVAKYCTCMNNKMDDNETQSISTWEKTHKAEMNACEKEAGWK</sequence>
<dbReference type="RefSeq" id="WP_041042276.1">
    <property type="nucleotide sequence ID" value="NZ_JXSL01000030.1"/>
</dbReference>
<dbReference type="AlphaFoldDB" id="A0A0C2YEP7"/>
<evidence type="ECO:0000313" key="2">
    <source>
        <dbReference type="EMBL" id="KIL98174.1"/>
    </source>
</evidence>
<comment type="caution">
    <text evidence="2">The sequence shown here is derived from an EMBL/GenBank/DDBJ whole genome shotgun (WGS) entry which is preliminary data.</text>
</comment>
<dbReference type="Proteomes" id="UP000031971">
    <property type="component" value="Unassembled WGS sequence"/>
</dbReference>
<keyword evidence="3" id="KW-1185">Reference proteome</keyword>
<organism evidence="2 3">
    <name type="scientific">Paramagnetospirillum magnetotacticum MS-1</name>
    <dbReference type="NCBI Taxonomy" id="272627"/>
    <lineage>
        <taxon>Bacteria</taxon>
        <taxon>Pseudomonadati</taxon>
        <taxon>Pseudomonadota</taxon>
        <taxon>Alphaproteobacteria</taxon>
        <taxon>Rhodospirillales</taxon>
        <taxon>Magnetospirillaceae</taxon>
        <taxon>Paramagnetospirillum</taxon>
    </lineage>
</organism>